<evidence type="ECO:0000313" key="1">
    <source>
        <dbReference type="EMBL" id="GAG09745.1"/>
    </source>
</evidence>
<dbReference type="EMBL" id="BARS01025921">
    <property type="protein sequence ID" value="GAG09745.1"/>
    <property type="molecule type" value="Genomic_DNA"/>
</dbReference>
<sequence>MIDAFTQQYIETALWASNDELTPEGGEPMDDRFEVSLEFIAEAIRDCDRFREAAGVWLDEHDDPTMGAHDFWLTRNGHGAGFWDGDWPIYGDALTAMVGWRTDFGEVNLYIGDDRKVYSFQG</sequence>
<comment type="caution">
    <text evidence="1">The sequence shown here is derived from an EMBL/GenBank/DDBJ whole genome shotgun (WGS) entry which is preliminary data.</text>
</comment>
<protein>
    <submittedName>
        <fullName evidence="1">Uncharacterized protein</fullName>
    </submittedName>
</protein>
<name>X0UVI0_9ZZZZ</name>
<gene>
    <name evidence="1" type="ORF">S01H1_40905</name>
</gene>
<proteinExistence type="predicted"/>
<reference evidence="1" key="1">
    <citation type="journal article" date="2014" name="Front. Microbiol.">
        <title>High frequency of phylogenetically diverse reductive dehalogenase-homologous genes in deep subseafloor sedimentary metagenomes.</title>
        <authorList>
            <person name="Kawai M."/>
            <person name="Futagami T."/>
            <person name="Toyoda A."/>
            <person name="Takaki Y."/>
            <person name="Nishi S."/>
            <person name="Hori S."/>
            <person name="Arai W."/>
            <person name="Tsubouchi T."/>
            <person name="Morono Y."/>
            <person name="Uchiyama I."/>
            <person name="Ito T."/>
            <person name="Fujiyama A."/>
            <person name="Inagaki F."/>
            <person name="Takami H."/>
        </authorList>
    </citation>
    <scope>NUCLEOTIDE SEQUENCE</scope>
    <source>
        <strain evidence="1">Expedition CK06-06</strain>
    </source>
</reference>
<organism evidence="1">
    <name type="scientific">marine sediment metagenome</name>
    <dbReference type="NCBI Taxonomy" id="412755"/>
    <lineage>
        <taxon>unclassified sequences</taxon>
        <taxon>metagenomes</taxon>
        <taxon>ecological metagenomes</taxon>
    </lineage>
</organism>
<accession>X0UVI0</accession>
<dbReference type="AlphaFoldDB" id="X0UVI0"/>